<evidence type="ECO:0000313" key="2">
    <source>
        <dbReference type="EMBL" id="KYF52889.1"/>
    </source>
</evidence>
<sequence length="88" mass="9210">MRRLGTATRLRLFFAALTAGAAMVGTTALLAPSSEAAPGANCTYYSDASLTTVVGQYGRDCCNNQIAWGSKTQHYQCGGCFTCTPPPP</sequence>
<evidence type="ECO:0000313" key="3">
    <source>
        <dbReference type="Proteomes" id="UP000075420"/>
    </source>
</evidence>
<protein>
    <recommendedName>
        <fullName evidence="4">Secreted protein</fullName>
    </recommendedName>
</protein>
<dbReference type="EMBL" id="JELY01002346">
    <property type="protein sequence ID" value="KYF52889.1"/>
    <property type="molecule type" value="Genomic_DNA"/>
</dbReference>
<dbReference type="Pfam" id="PF19806">
    <property type="entry name" value="DUF6289"/>
    <property type="match status" value="1"/>
</dbReference>
<feature type="signal peptide" evidence="1">
    <location>
        <begin position="1"/>
        <end position="21"/>
    </location>
</feature>
<evidence type="ECO:0000256" key="1">
    <source>
        <dbReference type="SAM" id="SignalP"/>
    </source>
</evidence>
<accession>A0A150PB28</accession>
<keyword evidence="1" id="KW-0732">Signal</keyword>
<evidence type="ECO:0008006" key="4">
    <source>
        <dbReference type="Google" id="ProtNLM"/>
    </source>
</evidence>
<reference evidence="2 3" key="1">
    <citation type="submission" date="2014-02" db="EMBL/GenBank/DDBJ databases">
        <title>The small core and large imbalanced accessory genome model reveals a collaborative survival strategy of Sorangium cellulosum strains in nature.</title>
        <authorList>
            <person name="Han K."/>
            <person name="Peng R."/>
            <person name="Blom J."/>
            <person name="Li Y.-Z."/>
        </authorList>
    </citation>
    <scope>NUCLEOTIDE SEQUENCE [LARGE SCALE GENOMIC DNA]</scope>
    <source>
        <strain evidence="2 3">So0157-25</strain>
    </source>
</reference>
<name>A0A150PB28_SORCE</name>
<comment type="caution">
    <text evidence="2">The sequence shown here is derived from an EMBL/GenBank/DDBJ whole genome shotgun (WGS) entry which is preliminary data.</text>
</comment>
<proteinExistence type="predicted"/>
<dbReference type="AlphaFoldDB" id="A0A150PB28"/>
<feature type="chain" id="PRO_5007565730" description="Secreted protein" evidence="1">
    <location>
        <begin position="22"/>
        <end position="88"/>
    </location>
</feature>
<dbReference type="InterPro" id="IPR046256">
    <property type="entry name" value="DUF6289"/>
</dbReference>
<dbReference type="Proteomes" id="UP000075420">
    <property type="component" value="Unassembled WGS sequence"/>
</dbReference>
<gene>
    <name evidence="2" type="ORF">BE08_26785</name>
</gene>
<organism evidence="2 3">
    <name type="scientific">Sorangium cellulosum</name>
    <name type="common">Polyangium cellulosum</name>
    <dbReference type="NCBI Taxonomy" id="56"/>
    <lineage>
        <taxon>Bacteria</taxon>
        <taxon>Pseudomonadati</taxon>
        <taxon>Myxococcota</taxon>
        <taxon>Polyangia</taxon>
        <taxon>Polyangiales</taxon>
        <taxon>Polyangiaceae</taxon>
        <taxon>Sorangium</taxon>
    </lineage>
</organism>